<evidence type="ECO:0000256" key="6">
    <source>
        <dbReference type="ARBA" id="ARBA00023136"/>
    </source>
</evidence>
<keyword evidence="4" id="KW-0378">Hydrolase</keyword>
<proteinExistence type="predicted"/>
<dbReference type="SMART" id="SM00046">
    <property type="entry name" value="DAGKc"/>
    <property type="match status" value="1"/>
</dbReference>
<dbReference type="InterPro" id="IPR001206">
    <property type="entry name" value="Diacylglycerol_kinase_cat_dom"/>
</dbReference>
<evidence type="ECO:0000313" key="8">
    <source>
        <dbReference type="EMBL" id="NKY87215.1"/>
    </source>
</evidence>
<dbReference type="SMART" id="SM00014">
    <property type="entry name" value="acidPPc"/>
    <property type="match status" value="1"/>
</dbReference>
<keyword evidence="6" id="KW-0472">Membrane</keyword>
<organism evidence="8 9">
    <name type="scientific">Nocardia veterana</name>
    <dbReference type="NCBI Taxonomy" id="132249"/>
    <lineage>
        <taxon>Bacteria</taxon>
        <taxon>Bacillati</taxon>
        <taxon>Actinomycetota</taxon>
        <taxon>Actinomycetes</taxon>
        <taxon>Mycobacteriales</taxon>
        <taxon>Nocardiaceae</taxon>
        <taxon>Nocardia</taxon>
    </lineage>
</organism>
<dbReference type="EMBL" id="JAAXPE010000016">
    <property type="protein sequence ID" value="NKY87215.1"/>
    <property type="molecule type" value="Genomic_DNA"/>
</dbReference>
<evidence type="ECO:0000256" key="2">
    <source>
        <dbReference type="ARBA" id="ARBA00022475"/>
    </source>
</evidence>
<evidence type="ECO:0000256" key="1">
    <source>
        <dbReference type="ARBA" id="ARBA00004651"/>
    </source>
</evidence>
<dbReference type="InterPro" id="IPR016064">
    <property type="entry name" value="NAD/diacylglycerol_kinase_sf"/>
</dbReference>
<dbReference type="InterPro" id="IPR017438">
    <property type="entry name" value="ATP-NAD_kinase_N"/>
</dbReference>
<keyword evidence="3" id="KW-0812">Transmembrane</keyword>
<reference evidence="8 9" key="1">
    <citation type="submission" date="2020-04" db="EMBL/GenBank/DDBJ databases">
        <title>MicrobeNet Type strains.</title>
        <authorList>
            <person name="Nicholson A.C."/>
        </authorList>
    </citation>
    <scope>NUCLEOTIDE SEQUENCE [LARGE SCALE GENOMIC DNA]</scope>
    <source>
        <strain evidence="8 9">DSM 44445</strain>
    </source>
</reference>
<dbReference type="SUPFAM" id="SSF111331">
    <property type="entry name" value="NAD kinase/diacylglycerol kinase-like"/>
    <property type="match status" value="1"/>
</dbReference>
<keyword evidence="5" id="KW-1133">Transmembrane helix</keyword>
<keyword evidence="9" id="KW-1185">Reference proteome</keyword>
<evidence type="ECO:0000256" key="3">
    <source>
        <dbReference type="ARBA" id="ARBA00022692"/>
    </source>
</evidence>
<gene>
    <name evidence="8" type="ORF">HGA07_16440</name>
</gene>
<dbReference type="InterPro" id="IPR000326">
    <property type="entry name" value="PAP2/HPO"/>
</dbReference>
<dbReference type="Proteomes" id="UP000523447">
    <property type="component" value="Unassembled WGS sequence"/>
</dbReference>
<comment type="caution">
    <text evidence="8">The sequence shown here is derived from an EMBL/GenBank/DDBJ whole genome shotgun (WGS) entry which is preliminary data.</text>
</comment>
<dbReference type="RefSeq" id="WP_168441272.1">
    <property type="nucleotide sequence ID" value="NZ_CAWPHS010000008.1"/>
</dbReference>
<dbReference type="Gene3D" id="2.60.200.40">
    <property type="match status" value="1"/>
</dbReference>
<keyword evidence="2" id="KW-1003">Cell membrane</keyword>
<dbReference type="Pfam" id="PF01569">
    <property type="entry name" value="PAP2"/>
    <property type="match status" value="1"/>
</dbReference>
<comment type="subcellular location">
    <subcellularLocation>
        <location evidence="1">Cell membrane</location>
        <topology evidence="1">Multi-pass membrane protein</topology>
    </subcellularLocation>
</comment>
<dbReference type="GO" id="GO:0016787">
    <property type="term" value="F:hydrolase activity"/>
    <property type="evidence" value="ECO:0007669"/>
    <property type="project" value="UniProtKB-KW"/>
</dbReference>
<dbReference type="PANTHER" id="PTHR14969:SF62">
    <property type="entry name" value="DECAPRENYLPHOSPHORYL-5-PHOSPHORIBOSE PHOSPHATASE RV3807C-RELATED"/>
    <property type="match status" value="1"/>
</dbReference>
<evidence type="ECO:0000259" key="7">
    <source>
        <dbReference type="PROSITE" id="PS50146"/>
    </source>
</evidence>
<dbReference type="GO" id="GO:0005886">
    <property type="term" value="C:plasma membrane"/>
    <property type="evidence" value="ECO:0007669"/>
    <property type="project" value="UniProtKB-SubCell"/>
</dbReference>
<dbReference type="Gene3D" id="1.20.144.10">
    <property type="entry name" value="Phosphatidic acid phosphatase type 2/haloperoxidase"/>
    <property type="match status" value="1"/>
</dbReference>
<accession>A0A7X6RIK2</accession>
<dbReference type="Gene3D" id="3.40.50.10330">
    <property type="entry name" value="Probable inorganic polyphosphate/atp-NAD kinase, domain 1"/>
    <property type="match status" value="1"/>
</dbReference>
<protein>
    <submittedName>
        <fullName evidence="8">Phosphatase PAP2 family protein</fullName>
    </submittedName>
</protein>
<dbReference type="InterPro" id="IPR036938">
    <property type="entry name" value="PAP2/HPO_sf"/>
</dbReference>
<dbReference type="SUPFAM" id="SSF48317">
    <property type="entry name" value="Acid phosphatase/Vanadium-dependent haloperoxidase"/>
    <property type="match status" value="1"/>
</dbReference>
<evidence type="ECO:0000313" key="9">
    <source>
        <dbReference type="Proteomes" id="UP000523447"/>
    </source>
</evidence>
<dbReference type="PROSITE" id="PS50146">
    <property type="entry name" value="DAGK"/>
    <property type="match status" value="1"/>
</dbReference>
<evidence type="ECO:0000256" key="4">
    <source>
        <dbReference type="ARBA" id="ARBA00022801"/>
    </source>
</evidence>
<dbReference type="GO" id="GO:0016301">
    <property type="term" value="F:kinase activity"/>
    <property type="evidence" value="ECO:0007669"/>
    <property type="project" value="InterPro"/>
</dbReference>
<dbReference type="PANTHER" id="PTHR14969">
    <property type="entry name" value="SPHINGOSINE-1-PHOSPHATE PHOSPHOHYDROLASE"/>
    <property type="match status" value="1"/>
</dbReference>
<sequence length="502" mass="52720">MRRPQLVSRRTRHISALDRRLVDRSARLPASSADAVLRALSLAANANRLWFAVGAGVIAFGTPAQRRAGVRGLVALGIASGVANGVAKPLFPRRRPPAEAVPLMRRLISPPVSSSFPSGHAASAAAFTTGVALEAPALAVAVAPLAAAVAYSRVHVGVHWPSDVLAGAALGAVVAVGTRRWWAVRADEPALVGPAERVPPLLGGDGLLLVANPQSGSGGGAELLADVRTRLPAATVLELSDDVDLDHEIDARVRAGAVRALGVLGGDGTVSAVAEAAVRHGLPLAVLPGGTLNHFARDIGADDIAATVVALHAGEVALADTARVRVDDGSERTVVNTASLGGYPDFVRLRERWEHRIGKWPAAAVAMLCVLIRAQPLRTTIDGEPAAVWMLFVGNGTYRPGDQVPTARTDLHGAGLDIRYLRADRRFSRLRLIWASITGTLGDSPTYVHRRADKLRVRVDGPPVSLATDGEVDTRSSAFDFVGDPASLPVFRRTDRQTPPSH</sequence>
<dbReference type="AlphaFoldDB" id="A0A7X6RIK2"/>
<evidence type="ECO:0000256" key="5">
    <source>
        <dbReference type="ARBA" id="ARBA00022989"/>
    </source>
</evidence>
<dbReference type="Pfam" id="PF00781">
    <property type="entry name" value="DAGK_cat"/>
    <property type="match status" value="1"/>
</dbReference>
<feature type="domain" description="DAGKc" evidence="7">
    <location>
        <begin position="202"/>
        <end position="328"/>
    </location>
</feature>
<name>A0A7X6RIK2_9NOCA</name>